<dbReference type="Proteomes" id="UP000094236">
    <property type="component" value="Unassembled WGS sequence"/>
</dbReference>
<name>A0A1E4TNT3_PACTA</name>
<evidence type="ECO:0000256" key="2">
    <source>
        <dbReference type="SAM" id="Coils"/>
    </source>
</evidence>
<reference evidence="5" key="1">
    <citation type="submission" date="2016-05" db="EMBL/GenBank/DDBJ databases">
        <title>Comparative genomics of biotechnologically important yeasts.</title>
        <authorList>
            <consortium name="DOE Joint Genome Institute"/>
            <person name="Riley R."/>
            <person name="Haridas S."/>
            <person name="Wolfe K.H."/>
            <person name="Lopes M.R."/>
            <person name="Hittinger C.T."/>
            <person name="Goker M."/>
            <person name="Salamov A."/>
            <person name="Wisecaver J."/>
            <person name="Long T.M."/>
            <person name="Aerts A.L."/>
            <person name="Barry K."/>
            <person name="Choi C."/>
            <person name="Clum A."/>
            <person name="Coughlan A.Y."/>
            <person name="Deshpande S."/>
            <person name="Douglass A.P."/>
            <person name="Hanson S.J."/>
            <person name="Klenk H.-P."/>
            <person name="Labutti K."/>
            <person name="Lapidus A."/>
            <person name="Lindquist E."/>
            <person name="Lipzen A."/>
            <person name="Meier-Kolthoff J.P."/>
            <person name="Ohm R.A."/>
            <person name="Otillar R.P."/>
            <person name="Pangilinan J."/>
            <person name="Peng Y."/>
            <person name="Rokas A."/>
            <person name="Rosa C.A."/>
            <person name="Scheuner C."/>
            <person name="Sibirny A.A."/>
            <person name="Slot J.C."/>
            <person name="Stielow J.B."/>
            <person name="Sun H."/>
            <person name="Kurtzman C.P."/>
            <person name="Blackwell M."/>
            <person name="Grigoriev I.V."/>
            <person name="Jeffries T.W."/>
        </authorList>
    </citation>
    <scope>NUCLEOTIDE SEQUENCE [LARGE SCALE GENOMIC DNA]</scope>
    <source>
        <strain evidence="5">NRRL Y-2460</strain>
    </source>
</reference>
<dbReference type="AlphaFoldDB" id="A0A1E4TNT3"/>
<dbReference type="InterPro" id="IPR000727">
    <property type="entry name" value="T_SNARE_dom"/>
</dbReference>
<dbReference type="GO" id="GO:0019905">
    <property type="term" value="F:syntaxin binding"/>
    <property type="evidence" value="ECO:0007669"/>
    <property type="project" value="TreeGrafter"/>
</dbReference>
<organism evidence="4 5">
    <name type="scientific">Pachysolen tannophilus NRRL Y-2460</name>
    <dbReference type="NCBI Taxonomy" id="669874"/>
    <lineage>
        <taxon>Eukaryota</taxon>
        <taxon>Fungi</taxon>
        <taxon>Dikarya</taxon>
        <taxon>Ascomycota</taxon>
        <taxon>Saccharomycotina</taxon>
        <taxon>Pichiomycetes</taxon>
        <taxon>Pachysolenaceae</taxon>
        <taxon>Pachysolen</taxon>
    </lineage>
</organism>
<feature type="non-terminal residue" evidence="4">
    <location>
        <position position="1"/>
    </location>
</feature>
<dbReference type="FunFam" id="1.20.5.110:FF:000048">
    <property type="entry name" value="Protein transport protein SEC9"/>
    <property type="match status" value="1"/>
</dbReference>
<feature type="coiled-coil region" evidence="2">
    <location>
        <begin position="99"/>
        <end position="128"/>
    </location>
</feature>
<sequence length="233" mass="27253">QQEDQEVDAIKQEIKFTKQQSVASTRNTMRMANEAEVSGQNTLGMLGAQGETLYNVERNLTLAKTQNKIADDKVKELKKLNRNFMAVHVTNPFNSKRRLHEKEVKIKNQKDEEKLIEERLRAQQYQTERRVMSGLSSKEKEKSTLFDRYDTKKRLEEAKRYQYDNDKEDDEMELEISRNLSSINDASLRLRRLALTVGDEVDSQKRRLRSVEDDADKLDIDIHLNNHRLAGIK</sequence>
<dbReference type="STRING" id="669874.A0A1E4TNT3"/>
<dbReference type="GO" id="GO:0006906">
    <property type="term" value="P:vesicle fusion"/>
    <property type="evidence" value="ECO:0007669"/>
    <property type="project" value="TreeGrafter"/>
</dbReference>
<gene>
    <name evidence="4" type="ORF">PACTADRAFT_47061</name>
</gene>
<dbReference type="PANTHER" id="PTHR19305:SF9">
    <property type="entry name" value="SYNAPTOSOMAL-ASSOCIATED PROTEIN 29"/>
    <property type="match status" value="1"/>
</dbReference>
<protein>
    <recommendedName>
        <fullName evidence="3">t-SNARE coiled-coil homology domain-containing protein</fullName>
    </recommendedName>
</protein>
<dbReference type="OrthoDB" id="18679at2759"/>
<dbReference type="SUPFAM" id="SSF58038">
    <property type="entry name" value="SNARE fusion complex"/>
    <property type="match status" value="2"/>
</dbReference>
<dbReference type="GO" id="GO:0006887">
    <property type="term" value="P:exocytosis"/>
    <property type="evidence" value="ECO:0007669"/>
    <property type="project" value="TreeGrafter"/>
</dbReference>
<feature type="domain" description="T-SNARE coiled-coil homology" evidence="3">
    <location>
        <begin position="170"/>
        <end position="232"/>
    </location>
</feature>
<dbReference type="GO" id="GO:0031201">
    <property type="term" value="C:SNARE complex"/>
    <property type="evidence" value="ECO:0007669"/>
    <property type="project" value="TreeGrafter"/>
</dbReference>
<dbReference type="PROSITE" id="PS50192">
    <property type="entry name" value="T_SNARE"/>
    <property type="match status" value="1"/>
</dbReference>
<evidence type="ECO:0000313" key="4">
    <source>
        <dbReference type="EMBL" id="ODV93426.1"/>
    </source>
</evidence>
<dbReference type="PANTHER" id="PTHR19305">
    <property type="entry name" value="SYNAPTOSOMAL ASSOCIATED PROTEIN"/>
    <property type="match status" value="1"/>
</dbReference>
<dbReference type="EMBL" id="KV454018">
    <property type="protein sequence ID" value="ODV93426.1"/>
    <property type="molecule type" value="Genomic_DNA"/>
</dbReference>
<dbReference type="Gene3D" id="1.20.5.110">
    <property type="match status" value="2"/>
</dbReference>
<accession>A0A1E4TNT3</accession>
<dbReference type="GO" id="GO:0005886">
    <property type="term" value="C:plasma membrane"/>
    <property type="evidence" value="ECO:0007669"/>
    <property type="project" value="TreeGrafter"/>
</dbReference>
<proteinExistence type="inferred from homology"/>
<evidence type="ECO:0000259" key="3">
    <source>
        <dbReference type="PROSITE" id="PS50192"/>
    </source>
</evidence>
<dbReference type="SMART" id="SM00397">
    <property type="entry name" value="t_SNARE"/>
    <property type="match status" value="2"/>
</dbReference>
<dbReference type="CDD" id="cd15886">
    <property type="entry name" value="SNARE_SEC9N"/>
    <property type="match status" value="1"/>
</dbReference>
<dbReference type="GO" id="GO:0005484">
    <property type="term" value="F:SNAP receptor activity"/>
    <property type="evidence" value="ECO:0007669"/>
    <property type="project" value="TreeGrafter"/>
</dbReference>
<comment type="similarity">
    <text evidence="1">Belongs to the SNAP-25 family.</text>
</comment>
<keyword evidence="5" id="KW-1185">Reference proteome</keyword>
<evidence type="ECO:0000256" key="1">
    <source>
        <dbReference type="ARBA" id="ARBA00009480"/>
    </source>
</evidence>
<keyword evidence="2" id="KW-0175">Coiled coil</keyword>
<evidence type="ECO:0000313" key="5">
    <source>
        <dbReference type="Proteomes" id="UP000094236"/>
    </source>
</evidence>